<comment type="caution">
    <text evidence="1">The sequence shown here is derived from an EMBL/GenBank/DDBJ whole genome shotgun (WGS) entry which is preliminary data.</text>
</comment>
<dbReference type="EMBL" id="BART01028845">
    <property type="protein sequence ID" value="GAG94005.1"/>
    <property type="molecule type" value="Genomic_DNA"/>
</dbReference>
<sequence length="167" mass="17504">MAAIDIGSAATIREANYIYGKTLILVDNPANLSGKITSVELYFGEGQDGVGVKVGTFYGSGTDYTCRDYANIGAVTGGSKQTFSGLNISVEAGDYIGIYYSGGKVRYDSTGYAGVYEKTGDQFNTGQQTYVLRANETDSVYGEGEEVAALGGKSANMAAKMISGKLI</sequence>
<gene>
    <name evidence="1" type="ORF">S01H4_50759</name>
</gene>
<dbReference type="AlphaFoldDB" id="X1BG86"/>
<accession>X1BG86</accession>
<name>X1BG86_9ZZZZ</name>
<protein>
    <submittedName>
        <fullName evidence="1">Uncharacterized protein</fullName>
    </submittedName>
</protein>
<evidence type="ECO:0000313" key="1">
    <source>
        <dbReference type="EMBL" id="GAG94005.1"/>
    </source>
</evidence>
<reference evidence="1" key="1">
    <citation type="journal article" date="2014" name="Front. Microbiol.">
        <title>High frequency of phylogenetically diverse reductive dehalogenase-homologous genes in deep subseafloor sedimentary metagenomes.</title>
        <authorList>
            <person name="Kawai M."/>
            <person name="Futagami T."/>
            <person name="Toyoda A."/>
            <person name="Takaki Y."/>
            <person name="Nishi S."/>
            <person name="Hori S."/>
            <person name="Arai W."/>
            <person name="Tsubouchi T."/>
            <person name="Morono Y."/>
            <person name="Uchiyama I."/>
            <person name="Ito T."/>
            <person name="Fujiyama A."/>
            <person name="Inagaki F."/>
            <person name="Takami H."/>
        </authorList>
    </citation>
    <scope>NUCLEOTIDE SEQUENCE</scope>
    <source>
        <strain evidence="1">Expedition CK06-06</strain>
    </source>
</reference>
<organism evidence="1">
    <name type="scientific">marine sediment metagenome</name>
    <dbReference type="NCBI Taxonomy" id="412755"/>
    <lineage>
        <taxon>unclassified sequences</taxon>
        <taxon>metagenomes</taxon>
        <taxon>ecological metagenomes</taxon>
    </lineage>
</organism>
<proteinExistence type="predicted"/>